<name>A0A2H1VUP1_SPOFR</name>
<sequence length="147" mass="16744">MLPRRDHIARTVKNKEECAFNTEHIADEIGPDMNFQPGGWKSWCDELFGAAVKIADQSSEGYTINAHYGTCFRKRLDDRHICWSGVRIFGYETSLIQGRDSDSSSSSSNSMEVNHPHQRTPNPEEISFDVASNNKCSTPKRRKHQSR</sequence>
<reference evidence="2" key="1">
    <citation type="submission" date="2016-07" db="EMBL/GenBank/DDBJ databases">
        <authorList>
            <person name="Bretaudeau A."/>
        </authorList>
    </citation>
    <scope>NUCLEOTIDE SEQUENCE</scope>
    <source>
        <strain evidence="2">Rice</strain>
        <tissue evidence="2">Whole body</tissue>
    </source>
</reference>
<evidence type="ECO:0000313" key="2">
    <source>
        <dbReference type="EMBL" id="SOQ44533.1"/>
    </source>
</evidence>
<dbReference type="EMBL" id="ODYU01004539">
    <property type="protein sequence ID" value="SOQ44533.1"/>
    <property type="molecule type" value="Genomic_DNA"/>
</dbReference>
<feature type="region of interest" description="Disordered" evidence="1">
    <location>
        <begin position="97"/>
        <end position="147"/>
    </location>
</feature>
<dbReference type="AlphaFoldDB" id="A0A2H1VUP1"/>
<feature type="compositionally biased region" description="Basic residues" evidence="1">
    <location>
        <begin position="138"/>
        <end position="147"/>
    </location>
</feature>
<evidence type="ECO:0000256" key="1">
    <source>
        <dbReference type="SAM" id="MobiDB-lite"/>
    </source>
</evidence>
<protein>
    <submittedName>
        <fullName evidence="2">SFRICE_035282</fullName>
    </submittedName>
</protein>
<organism evidence="2">
    <name type="scientific">Spodoptera frugiperda</name>
    <name type="common">Fall armyworm</name>
    <dbReference type="NCBI Taxonomy" id="7108"/>
    <lineage>
        <taxon>Eukaryota</taxon>
        <taxon>Metazoa</taxon>
        <taxon>Ecdysozoa</taxon>
        <taxon>Arthropoda</taxon>
        <taxon>Hexapoda</taxon>
        <taxon>Insecta</taxon>
        <taxon>Pterygota</taxon>
        <taxon>Neoptera</taxon>
        <taxon>Endopterygota</taxon>
        <taxon>Lepidoptera</taxon>
        <taxon>Glossata</taxon>
        <taxon>Ditrysia</taxon>
        <taxon>Noctuoidea</taxon>
        <taxon>Noctuidae</taxon>
        <taxon>Amphipyrinae</taxon>
        <taxon>Spodoptera</taxon>
    </lineage>
</organism>
<accession>A0A2H1VUP1</accession>
<gene>
    <name evidence="2" type="ORF">SFRICE_035282</name>
</gene>
<proteinExistence type="predicted"/>